<dbReference type="AlphaFoldDB" id="A0A0L0F685"/>
<evidence type="ECO:0000313" key="1">
    <source>
        <dbReference type="EMBL" id="KNC72144.1"/>
    </source>
</evidence>
<keyword evidence="2" id="KW-1185">Reference proteome</keyword>
<dbReference type="EMBL" id="KQ247504">
    <property type="protein sequence ID" value="KNC72144.1"/>
    <property type="molecule type" value="Genomic_DNA"/>
</dbReference>
<protein>
    <submittedName>
        <fullName evidence="1">Uncharacterized protein</fullName>
    </submittedName>
</protein>
<dbReference type="RefSeq" id="XP_014146046.1">
    <property type="nucleotide sequence ID" value="XM_014290571.1"/>
</dbReference>
<reference evidence="1 2" key="1">
    <citation type="submission" date="2011-02" db="EMBL/GenBank/DDBJ databases">
        <title>The Genome Sequence of Sphaeroforma arctica JP610.</title>
        <authorList>
            <consortium name="The Broad Institute Genome Sequencing Platform"/>
            <person name="Russ C."/>
            <person name="Cuomo C."/>
            <person name="Young S.K."/>
            <person name="Zeng Q."/>
            <person name="Gargeya S."/>
            <person name="Alvarado L."/>
            <person name="Berlin A."/>
            <person name="Chapman S.B."/>
            <person name="Chen Z."/>
            <person name="Freedman E."/>
            <person name="Gellesch M."/>
            <person name="Goldberg J."/>
            <person name="Griggs A."/>
            <person name="Gujja S."/>
            <person name="Heilman E."/>
            <person name="Heiman D."/>
            <person name="Howarth C."/>
            <person name="Mehta T."/>
            <person name="Neiman D."/>
            <person name="Pearson M."/>
            <person name="Roberts A."/>
            <person name="Saif S."/>
            <person name="Shea T."/>
            <person name="Shenoy N."/>
            <person name="Sisk P."/>
            <person name="Stolte C."/>
            <person name="Sykes S."/>
            <person name="White J."/>
            <person name="Yandava C."/>
            <person name="Burger G."/>
            <person name="Gray M.W."/>
            <person name="Holland P.W.H."/>
            <person name="King N."/>
            <person name="Lang F.B.F."/>
            <person name="Roger A.J."/>
            <person name="Ruiz-Trillo I."/>
            <person name="Haas B."/>
            <person name="Nusbaum C."/>
            <person name="Birren B."/>
        </authorList>
    </citation>
    <scope>NUCLEOTIDE SEQUENCE [LARGE SCALE GENOMIC DNA]</scope>
    <source>
        <strain evidence="1 2">JP610</strain>
    </source>
</reference>
<dbReference type="GeneID" id="25915809"/>
<dbReference type="Proteomes" id="UP000054560">
    <property type="component" value="Unassembled WGS sequence"/>
</dbReference>
<evidence type="ECO:0000313" key="2">
    <source>
        <dbReference type="Proteomes" id="UP000054560"/>
    </source>
</evidence>
<gene>
    <name evidence="1" type="ORF">SARC_15305</name>
</gene>
<accession>A0A0L0F685</accession>
<sequence>MEVSDADGRVIDKFVLKAGTASGFKLKGKYLEPVDQSQGVGMRVPAAHSAKNVGDTEFYEVLFQHPPDN</sequence>
<name>A0A0L0F685_9EUKA</name>
<organism evidence="1 2">
    <name type="scientific">Sphaeroforma arctica JP610</name>
    <dbReference type="NCBI Taxonomy" id="667725"/>
    <lineage>
        <taxon>Eukaryota</taxon>
        <taxon>Ichthyosporea</taxon>
        <taxon>Ichthyophonida</taxon>
        <taxon>Sphaeroforma</taxon>
    </lineage>
</organism>
<proteinExistence type="predicted"/>